<dbReference type="AlphaFoldDB" id="A0A7W1T7P8"/>
<keyword evidence="3" id="KW-0964">Secreted</keyword>
<dbReference type="EMBL" id="JABJVM010000012">
    <property type="protein sequence ID" value="MBA3927020.1"/>
    <property type="molecule type" value="Genomic_DNA"/>
</dbReference>
<dbReference type="NCBIfam" id="TIGR01167">
    <property type="entry name" value="LPXTG_anchor"/>
    <property type="match status" value="1"/>
</dbReference>
<evidence type="ECO:0000313" key="10">
    <source>
        <dbReference type="EMBL" id="MBA3927020.1"/>
    </source>
</evidence>
<keyword evidence="11" id="KW-1185">Reference proteome</keyword>
<feature type="transmembrane region" description="Helical" evidence="7">
    <location>
        <begin position="736"/>
        <end position="754"/>
    </location>
</feature>
<gene>
    <name evidence="10" type="ORF">HPK16_11755</name>
</gene>
<dbReference type="Proteomes" id="UP000548787">
    <property type="component" value="Unassembled WGS sequence"/>
</dbReference>
<dbReference type="InterPro" id="IPR019931">
    <property type="entry name" value="LPXTG_anchor"/>
</dbReference>
<keyword evidence="4 8" id="KW-0732">Signal</keyword>
<accession>A0A7W1T7P8</accession>
<evidence type="ECO:0000256" key="3">
    <source>
        <dbReference type="ARBA" id="ARBA00022525"/>
    </source>
</evidence>
<evidence type="ECO:0000256" key="1">
    <source>
        <dbReference type="ARBA" id="ARBA00004168"/>
    </source>
</evidence>
<comment type="caution">
    <text evidence="10">The sequence shown here is derived from an EMBL/GenBank/DDBJ whole genome shotgun (WGS) entry which is preliminary data.</text>
</comment>
<evidence type="ECO:0000256" key="4">
    <source>
        <dbReference type="ARBA" id="ARBA00022729"/>
    </source>
</evidence>
<evidence type="ECO:0000256" key="6">
    <source>
        <dbReference type="SAM" id="MobiDB-lite"/>
    </source>
</evidence>
<keyword evidence="5" id="KW-0572">Peptidoglycan-anchor</keyword>
<evidence type="ECO:0000256" key="2">
    <source>
        <dbReference type="ARBA" id="ARBA00022512"/>
    </source>
</evidence>
<protein>
    <submittedName>
        <fullName evidence="10">LPXTG cell wall anchor domain-containing protein</fullName>
    </submittedName>
</protein>
<reference evidence="10 11" key="1">
    <citation type="submission" date="2020-08" db="EMBL/GenBank/DDBJ databases">
        <title>Listeria ohnekaius sp. nov. and Listeria portnoyii sp. nov. isolated from non-agricultural and natural environments.</title>
        <authorList>
            <person name="Weller D."/>
            <person name="Belias A.M."/>
            <person name="Liao J."/>
            <person name="Guo S."/>
            <person name="Orsi R.H."/>
            <person name="Wiedmann M."/>
        </authorList>
    </citation>
    <scope>NUCLEOTIDE SEQUENCE [LARGE SCALE GENOMIC DNA]</scope>
    <source>
        <strain evidence="10 11">FSL W9-0585</strain>
    </source>
</reference>
<evidence type="ECO:0000256" key="5">
    <source>
        <dbReference type="ARBA" id="ARBA00023088"/>
    </source>
</evidence>
<feature type="region of interest" description="Disordered" evidence="6">
    <location>
        <begin position="691"/>
        <end position="731"/>
    </location>
</feature>
<dbReference type="PROSITE" id="PS50847">
    <property type="entry name" value="GRAM_POS_ANCHORING"/>
    <property type="match status" value="1"/>
</dbReference>
<evidence type="ECO:0000256" key="8">
    <source>
        <dbReference type="SAM" id="SignalP"/>
    </source>
</evidence>
<sequence>MTQSKKVLTSILVATTIIAGVAPQIAPIGASAAGTSATTASVAAITELRSLNAMTLQIKFDGTLPAADVADSNLAAIKEHFEFSGGLSIVNVPRLKSGSTDTYIVPVTIQNPGATYTLSYKGGATQTFTGSNVKVGIRDTNQVTSDTFELESFQAEGTVDYANIIAAYAGGRGDQAFVVDDDNKNAAGQSLQVISSLRDRSVTLTGTNGDVYTANYVPFTQASDRRQAPKFRLPAGETLTPGVTYTVTSNWATIANPSFTARAMAPLTIDAAEFVDATSFKLTLASDPGMDLLAGRSVVLKGTDGSELTASYRFSSRQGATGTFDVTGGGTLNAAIAYEIVPQNNWAASTDVTLGQKAAYKVESLNAMTLQIIFPEALSADEVADSNLDAIKKNFVFSDGLSIVNVPRLKSGSKSTYIVPVTVQEPGKAYTLSYKGTPVETFVGSSAKINMRDSAQVTNDTFELESFQADGVVDYANIIAAYAGGRGDQAFTIDDDNRDSNGKLFQVISSLRDRSVTLTGTNGDVYTANYVPFTQASDRRQAPKFRLPVGEKLTPGVTYTITSDWADVANASFTAKEIAPLVIAKAEAIDTKSFELTLDKDPGMDLLAGRQVELKGADGTTLVAQYRYSSRQGTTGIFDLVSGELDKDTVYTITPLNNWAVATNVTLGEAEAVPEVVDPDKQPDKEIIVAPEKENNTKPTLPGSVDSKNAPGVADSQTDTTGNAKDLPKTGDTMPIIPMTAGLGAILTAVYMLLKRKFAKVED</sequence>
<evidence type="ECO:0000313" key="11">
    <source>
        <dbReference type="Proteomes" id="UP000548787"/>
    </source>
</evidence>
<keyword evidence="2" id="KW-0134">Cell wall</keyword>
<evidence type="ECO:0000259" key="9">
    <source>
        <dbReference type="PROSITE" id="PS50847"/>
    </source>
</evidence>
<keyword evidence="7" id="KW-1133">Transmembrane helix</keyword>
<organism evidence="10 11">
    <name type="scientific">Listeria rustica</name>
    <dbReference type="NCBI Taxonomy" id="2713503"/>
    <lineage>
        <taxon>Bacteria</taxon>
        <taxon>Bacillati</taxon>
        <taxon>Bacillota</taxon>
        <taxon>Bacilli</taxon>
        <taxon>Bacillales</taxon>
        <taxon>Listeriaceae</taxon>
        <taxon>Listeria</taxon>
    </lineage>
</organism>
<dbReference type="RefSeq" id="WP_181677135.1">
    <property type="nucleotide sequence ID" value="NZ_JABJVM010000012.1"/>
</dbReference>
<comment type="subcellular location">
    <subcellularLocation>
        <location evidence="1">Secreted</location>
        <location evidence="1">Cell wall</location>
        <topology evidence="1">Peptidoglycan-anchor</topology>
    </subcellularLocation>
</comment>
<feature type="chain" id="PRO_5030718691" evidence="8">
    <location>
        <begin position="33"/>
        <end position="763"/>
    </location>
</feature>
<feature type="domain" description="Gram-positive cocci surface proteins LPxTG" evidence="9">
    <location>
        <begin position="727"/>
        <end position="763"/>
    </location>
</feature>
<evidence type="ECO:0000256" key="7">
    <source>
        <dbReference type="SAM" id="Phobius"/>
    </source>
</evidence>
<keyword evidence="7" id="KW-0472">Membrane</keyword>
<keyword evidence="7" id="KW-0812">Transmembrane</keyword>
<proteinExistence type="predicted"/>
<name>A0A7W1T7P8_9LIST</name>
<feature type="signal peptide" evidence="8">
    <location>
        <begin position="1"/>
        <end position="32"/>
    </location>
</feature>